<accession>A0AAN7YB04</accession>
<comment type="caution">
    <text evidence="2">The sequence shown here is derived from an EMBL/GenBank/DDBJ whole genome shotgun (WGS) entry which is preliminary data.</text>
</comment>
<evidence type="ECO:0000313" key="2">
    <source>
        <dbReference type="EMBL" id="KAK5874372.1"/>
    </source>
</evidence>
<feature type="compositionally biased region" description="Low complexity" evidence="1">
    <location>
        <begin position="23"/>
        <end position="32"/>
    </location>
</feature>
<gene>
    <name evidence="2" type="ORF">PBY51_019319</name>
</gene>
<proteinExistence type="predicted"/>
<dbReference type="EMBL" id="JAUZQC010000003">
    <property type="protein sequence ID" value="KAK5874372.1"/>
    <property type="molecule type" value="Genomic_DNA"/>
</dbReference>
<sequence length="117" mass="13117">MMGGWWEQQCQDSSFQEVKSVFPEAVPHESSSSPPPASTEQRTAEPKKPVTFDGESMRGKGYKETPKKRHAVHYFICTVQRTIPSARNKLGSHEEAQGWLNVRRSAGKEKESGNGVR</sequence>
<dbReference type="Proteomes" id="UP001346869">
    <property type="component" value="Unassembled WGS sequence"/>
</dbReference>
<feature type="compositionally biased region" description="Basic and acidic residues" evidence="1">
    <location>
        <begin position="42"/>
        <end position="65"/>
    </location>
</feature>
<feature type="region of interest" description="Disordered" evidence="1">
    <location>
        <begin position="88"/>
        <end position="117"/>
    </location>
</feature>
<feature type="compositionally biased region" description="Polar residues" evidence="1">
    <location>
        <begin position="8"/>
        <end position="17"/>
    </location>
</feature>
<feature type="region of interest" description="Disordered" evidence="1">
    <location>
        <begin position="1"/>
        <end position="66"/>
    </location>
</feature>
<organism evidence="2 3">
    <name type="scientific">Eleginops maclovinus</name>
    <name type="common">Patagonian blennie</name>
    <name type="synonym">Eleginus maclovinus</name>
    <dbReference type="NCBI Taxonomy" id="56733"/>
    <lineage>
        <taxon>Eukaryota</taxon>
        <taxon>Metazoa</taxon>
        <taxon>Chordata</taxon>
        <taxon>Craniata</taxon>
        <taxon>Vertebrata</taxon>
        <taxon>Euteleostomi</taxon>
        <taxon>Actinopterygii</taxon>
        <taxon>Neopterygii</taxon>
        <taxon>Teleostei</taxon>
        <taxon>Neoteleostei</taxon>
        <taxon>Acanthomorphata</taxon>
        <taxon>Eupercaria</taxon>
        <taxon>Perciformes</taxon>
        <taxon>Notothenioidei</taxon>
        <taxon>Eleginopidae</taxon>
        <taxon>Eleginops</taxon>
    </lineage>
</organism>
<dbReference type="AlphaFoldDB" id="A0AAN7YB04"/>
<name>A0AAN7YB04_ELEMC</name>
<reference evidence="2 3" key="1">
    <citation type="journal article" date="2023" name="Genes (Basel)">
        <title>Chromosome-Level Genome Assembly and Circadian Gene Repertoire of the Patagonia Blennie Eleginops maclovinus-The Closest Ancestral Proxy of Antarctic Cryonotothenioids.</title>
        <authorList>
            <person name="Cheng C.C."/>
            <person name="Rivera-Colon A.G."/>
            <person name="Minhas B.F."/>
            <person name="Wilson L."/>
            <person name="Rayamajhi N."/>
            <person name="Vargas-Chacoff L."/>
            <person name="Catchen J.M."/>
        </authorList>
    </citation>
    <scope>NUCLEOTIDE SEQUENCE [LARGE SCALE GENOMIC DNA]</scope>
    <source>
        <strain evidence="2">JMC-PN-2008</strain>
    </source>
</reference>
<evidence type="ECO:0000256" key="1">
    <source>
        <dbReference type="SAM" id="MobiDB-lite"/>
    </source>
</evidence>
<keyword evidence="3" id="KW-1185">Reference proteome</keyword>
<evidence type="ECO:0000313" key="3">
    <source>
        <dbReference type="Proteomes" id="UP001346869"/>
    </source>
</evidence>
<protein>
    <submittedName>
        <fullName evidence="2">Uncharacterized protein</fullName>
    </submittedName>
</protein>
<reference evidence="2 3" key="2">
    <citation type="journal article" date="2023" name="Mol. Biol. Evol.">
        <title>Genomics of Secondarily Temperate Adaptation in the Only Non-Antarctic Icefish.</title>
        <authorList>
            <person name="Rivera-Colon A.G."/>
            <person name="Rayamajhi N."/>
            <person name="Minhas B.F."/>
            <person name="Madrigal G."/>
            <person name="Bilyk K.T."/>
            <person name="Yoon V."/>
            <person name="Hune M."/>
            <person name="Gregory S."/>
            <person name="Cheng C.H.C."/>
            <person name="Catchen J.M."/>
        </authorList>
    </citation>
    <scope>NUCLEOTIDE SEQUENCE [LARGE SCALE GENOMIC DNA]</scope>
    <source>
        <strain evidence="2">JMC-PN-2008</strain>
    </source>
</reference>
<feature type="compositionally biased region" description="Basic and acidic residues" evidence="1">
    <location>
        <begin position="106"/>
        <end position="117"/>
    </location>
</feature>